<accession>A0A6C0I464</accession>
<name>A0A6C0I464_9ZZZZ</name>
<dbReference type="CDD" id="cd00093">
    <property type="entry name" value="HTH_XRE"/>
    <property type="match status" value="1"/>
</dbReference>
<reference evidence="1" key="1">
    <citation type="journal article" date="2020" name="Nature">
        <title>Giant virus diversity and host interactions through global metagenomics.</title>
        <authorList>
            <person name="Schulz F."/>
            <person name="Roux S."/>
            <person name="Paez-Espino D."/>
            <person name="Jungbluth S."/>
            <person name="Walsh D.A."/>
            <person name="Denef V.J."/>
            <person name="McMahon K.D."/>
            <person name="Konstantinidis K.T."/>
            <person name="Eloe-Fadrosh E.A."/>
            <person name="Kyrpides N.C."/>
            <person name="Woyke T."/>
        </authorList>
    </citation>
    <scope>NUCLEOTIDE SEQUENCE</scope>
    <source>
        <strain evidence="1">GVMAG-M-3300023184-190</strain>
    </source>
</reference>
<sequence>MYQDWKPVTFHKMGGAAVSKVGCAHATHSQEQKKFRQLDSLNLTDSAAPIQERVSVEDRKEITQLRILKKLTQDQLNIKMNLQKDTIKRIENGTHEKNKGLTNRIKDFLKKTT</sequence>
<dbReference type="GO" id="GO:0003677">
    <property type="term" value="F:DNA binding"/>
    <property type="evidence" value="ECO:0007669"/>
    <property type="project" value="InterPro"/>
</dbReference>
<protein>
    <recommendedName>
        <fullName evidence="2">HTH cro/C1-type domain-containing protein</fullName>
    </recommendedName>
</protein>
<dbReference type="InterPro" id="IPR001387">
    <property type="entry name" value="Cro/C1-type_HTH"/>
</dbReference>
<dbReference type="InterPro" id="IPR010982">
    <property type="entry name" value="Lambda_DNA-bd_dom_sf"/>
</dbReference>
<dbReference type="SUPFAM" id="SSF47413">
    <property type="entry name" value="lambda repressor-like DNA-binding domains"/>
    <property type="match status" value="1"/>
</dbReference>
<organism evidence="1">
    <name type="scientific">viral metagenome</name>
    <dbReference type="NCBI Taxonomy" id="1070528"/>
    <lineage>
        <taxon>unclassified sequences</taxon>
        <taxon>metagenomes</taxon>
        <taxon>organismal metagenomes</taxon>
    </lineage>
</organism>
<dbReference type="AlphaFoldDB" id="A0A6C0I464"/>
<evidence type="ECO:0000313" key="1">
    <source>
        <dbReference type="EMBL" id="QHT87370.1"/>
    </source>
</evidence>
<dbReference type="EMBL" id="MN740087">
    <property type="protein sequence ID" value="QHT87370.1"/>
    <property type="molecule type" value="Genomic_DNA"/>
</dbReference>
<proteinExistence type="predicted"/>
<evidence type="ECO:0008006" key="2">
    <source>
        <dbReference type="Google" id="ProtNLM"/>
    </source>
</evidence>
<dbReference type="Gene3D" id="1.10.260.40">
    <property type="entry name" value="lambda repressor-like DNA-binding domains"/>
    <property type="match status" value="1"/>
</dbReference>